<dbReference type="SUPFAM" id="SSF51735">
    <property type="entry name" value="NAD(P)-binding Rossmann-fold domains"/>
    <property type="match status" value="1"/>
</dbReference>
<proteinExistence type="predicted"/>
<comment type="subcellular location">
    <subcellularLocation>
        <location evidence="1">Membrane</location>
    </subcellularLocation>
</comment>
<organism evidence="5 6">
    <name type="scientific">Candidatus Syntrophocurvum alkaliphilum</name>
    <dbReference type="NCBI Taxonomy" id="2293317"/>
    <lineage>
        <taxon>Bacteria</taxon>
        <taxon>Bacillati</taxon>
        <taxon>Bacillota</taxon>
        <taxon>Clostridia</taxon>
        <taxon>Eubacteriales</taxon>
        <taxon>Syntrophomonadaceae</taxon>
        <taxon>Candidatus Syntrophocurvum</taxon>
    </lineage>
</organism>
<evidence type="ECO:0000256" key="1">
    <source>
        <dbReference type="ARBA" id="ARBA00004370"/>
    </source>
</evidence>
<dbReference type="PANTHER" id="PTHR14097">
    <property type="entry name" value="OXIDOREDUCTASE HTATIP2"/>
    <property type="match status" value="1"/>
</dbReference>
<dbReference type="Proteomes" id="UP000426444">
    <property type="component" value="Chromosome"/>
</dbReference>
<evidence type="ECO:0000259" key="4">
    <source>
        <dbReference type="Pfam" id="PF01370"/>
    </source>
</evidence>
<keyword evidence="3" id="KW-0812">Transmembrane</keyword>
<dbReference type="AlphaFoldDB" id="A0A6I6DFV0"/>
<keyword evidence="2 3" id="KW-0472">Membrane</keyword>
<dbReference type="InterPro" id="IPR001509">
    <property type="entry name" value="Epimerase_deHydtase"/>
</dbReference>
<dbReference type="KEGG" id="salq:SYNTR_0881"/>
<dbReference type="Gene3D" id="3.40.50.720">
    <property type="entry name" value="NAD(P)-binding Rossmann-like Domain"/>
    <property type="match status" value="1"/>
</dbReference>
<name>A0A6I6DFV0_9FIRM</name>
<dbReference type="InterPro" id="IPR036291">
    <property type="entry name" value="NAD(P)-bd_dom_sf"/>
</dbReference>
<keyword evidence="3" id="KW-1133">Transmembrane helix</keyword>
<gene>
    <name evidence="5" type="ORF">SYNTR_0881</name>
</gene>
<dbReference type="GO" id="GO:0016020">
    <property type="term" value="C:membrane"/>
    <property type="evidence" value="ECO:0007669"/>
    <property type="project" value="UniProtKB-SubCell"/>
</dbReference>
<keyword evidence="6" id="KW-1185">Reference proteome</keyword>
<feature type="transmembrane region" description="Helical" evidence="3">
    <location>
        <begin position="12"/>
        <end position="29"/>
    </location>
</feature>
<reference evidence="6" key="1">
    <citation type="journal article" date="2019" name="Microbiology">
        <title>Complete Genome Sequence of an Uncultured Bacterium of the Candidate Phylum Bipolaricaulota.</title>
        <authorList>
            <person name="Kadnikov V.V."/>
            <person name="Mardanov A.V."/>
            <person name="Beletsky A.V."/>
            <person name="Frank Y.A."/>
            <person name="Karnachuk O.V."/>
            <person name="Ravin N.V."/>
        </authorList>
    </citation>
    <scope>NUCLEOTIDE SEQUENCE [LARGE SCALE GENOMIC DNA]</scope>
</reference>
<dbReference type="RefSeq" id="WP_243140259.1">
    <property type="nucleotide sequence ID" value="NZ_CP046457.1"/>
</dbReference>
<dbReference type="EMBL" id="CP046457">
    <property type="protein sequence ID" value="QGT99474.1"/>
    <property type="molecule type" value="Genomic_DNA"/>
</dbReference>
<accession>A0A6I6DFV0</accession>
<evidence type="ECO:0000313" key="6">
    <source>
        <dbReference type="Proteomes" id="UP000426444"/>
    </source>
</evidence>
<evidence type="ECO:0000256" key="3">
    <source>
        <dbReference type="SAM" id="Phobius"/>
    </source>
</evidence>
<sequence>MKSISNEGKTALIVGATGLVGSELLIILLQSNEYNKVIIWVRQHTNISNKKLEEKVIDFEEIESYKIDNKVDHVYCCLGTTMKKAKSKDAFTKVDLHYPLALARWAKNKGVSQFLVVTTIGANANSMIFYNSVKGQLEEALCSLELNGLQIFRPSLLLGDRNELRLGEYTAAKITRFIPFIFKGPMKSYKPIEGKKVACTMYKVAKKEKSGAYIYNSSIISQIAENDSIS</sequence>
<evidence type="ECO:0000256" key="2">
    <source>
        <dbReference type="ARBA" id="ARBA00023136"/>
    </source>
</evidence>
<evidence type="ECO:0000313" key="5">
    <source>
        <dbReference type="EMBL" id="QGT99474.1"/>
    </source>
</evidence>
<dbReference type="Pfam" id="PF01370">
    <property type="entry name" value="Epimerase"/>
    <property type="match status" value="1"/>
</dbReference>
<dbReference type="PANTHER" id="PTHR14097:SF7">
    <property type="entry name" value="OXIDOREDUCTASE HTATIP2"/>
    <property type="match status" value="1"/>
</dbReference>
<feature type="domain" description="NAD-dependent epimerase/dehydratase" evidence="4">
    <location>
        <begin position="11"/>
        <end position="119"/>
    </location>
</feature>
<protein>
    <submittedName>
        <fullName evidence="5">Nucleoside-diphosphate-sugar epimerase</fullName>
    </submittedName>
</protein>